<dbReference type="PROSITE" id="PS50076">
    <property type="entry name" value="DNAJ_2"/>
    <property type="match status" value="1"/>
</dbReference>
<feature type="region of interest" description="Disordered" evidence="1">
    <location>
        <begin position="1"/>
        <end position="21"/>
    </location>
</feature>
<feature type="domain" description="J" evidence="2">
    <location>
        <begin position="64"/>
        <end position="131"/>
    </location>
</feature>
<comment type="caution">
    <text evidence="3">The sequence shown here is derived from an EMBL/GenBank/DDBJ whole genome shotgun (WGS) entry which is preliminary data.</text>
</comment>
<name>A0ABS8V9Y8_DATST</name>
<dbReference type="Gene3D" id="1.10.287.110">
    <property type="entry name" value="DnaJ domain"/>
    <property type="match status" value="1"/>
</dbReference>
<dbReference type="SUPFAM" id="SSF46565">
    <property type="entry name" value="Chaperone J-domain"/>
    <property type="match status" value="1"/>
</dbReference>
<organism evidence="3 4">
    <name type="scientific">Datura stramonium</name>
    <name type="common">Jimsonweed</name>
    <name type="synonym">Common thornapple</name>
    <dbReference type="NCBI Taxonomy" id="4076"/>
    <lineage>
        <taxon>Eukaryota</taxon>
        <taxon>Viridiplantae</taxon>
        <taxon>Streptophyta</taxon>
        <taxon>Embryophyta</taxon>
        <taxon>Tracheophyta</taxon>
        <taxon>Spermatophyta</taxon>
        <taxon>Magnoliopsida</taxon>
        <taxon>eudicotyledons</taxon>
        <taxon>Gunneridae</taxon>
        <taxon>Pentapetalae</taxon>
        <taxon>asterids</taxon>
        <taxon>lamiids</taxon>
        <taxon>Solanales</taxon>
        <taxon>Solanaceae</taxon>
        <taxon>Solanoideae</taxon>
        <taxon>Datureae</taxon>
        <taxon>Datura</taxon>
    </lineage>
</organism>
<evidence type="ECO:0000259" key="2">
    <source>
        <dbReference type="PROSITE" id="PS50076"/>
    </source>
</evidence>
<dbReference type="Proteomes" id="UP000823775">
    <property type="component" value="Unassembled WGS sequence"/>
</dbReference>
<dbReference type="CDD" id="cd06257">
    <property type="entry name" value="DnaJ"/>
    <property type="match status" value="1"/>
</dbReference>
<sequence>MISTSSHPFHQSPLPPPANTFSSGENSMLAPSCVRFRKSGSFSVAATSCASVASRAPVSVSPASFYEILGIPIGATIEEIKAAYRGLARVFHPDVAAIDQKDLYADEFMKIHAAYCTLSDPDKRADYDRHLFPRRRSINLYSGHTCRNWETDQCW</sequence>
<dbReference type="SMART" id="SM00271">
    <property type="entry name" value="DnaJ"/>
    <property type="match status" value="1"/>
</dbReference>
<dbReference type="InterPro" id="IPR052276">
    <property type="entry name" value="Diphthamide-biosynth_chaperone"/>
</dbReference>
<evidence type="ECO:0000313" key="4">
    <source>
        <dbReference type="Proteomes" id="UP000823775"/>
    </source>
</evidence>
<dbReference type="PRINTS" id="PR00625">
    <property type="entry name" value="JDOMAIN"/>
</dbReference>
<dbReference type="InterPro" id="IPR036869">
    <property type="entry name" value="J_dom_sf"/>
</dbReference>
<evidence type="ECO:0000256" key="1">
    <source>
        <dbReference type="SAM" id="MobiDB-lite"/>
    </source>
</evidence>
<reference evidence="3 4" key="1">
    <citation type="journal article" date="2021" name="BMC Genomics">
        <title>Datura genome reveals duplications of psychoactive alkaloid biosynthetic genes and high mutation rate following tissue culture.</title>
        <authorList>
            <person name="Rajewski A."/>
            <person name="Carter-House D."/>
            <person name="Stajich J."/>
            <person name="Litt A."/>
        </authorList>
    </citation>
    <scope>NUCLEOTIDE SEQUENCE [LARGE SCALE GENOMIC DNA]</scope>
    <source>
        <strain evidence="3">AR-01</strain>
    </source>
</reference>
<gene>
    <name evidence="3" type="ORF">HAX54_030096</name>
</gene>
<keyword evidence="4" id="KW-1185">Reference proteome</keyword>
<dbReference type="EMBL" id="JACEIK010003755">
    <property type="protein sequence ID" value="MCD9642998.1"/>
    <property type="molecule type" value="Genomic_DNA"/>
</dbReference>
<protein>
    <recommendedName>
        <fullName evidence="2">J domain-containing protein</fullName>
    </recommendedName>
</protein>
<dbReference type="Pfam" id="PF00226">
    <property type="entry name" value="DnaJ"/>
    <property type="match status" value="1"/>
</dbReference>
<proteinExistence type="predicted"/>
<dbReference type="PANTHER" id="PTHR44240:SF10">
    <property type="entry name" value="J DOMAIN-CONTAINING PROTEIN"/>
    <property type="match status" value="1"/>
</dbReference>
<dbReference type="PANTHER" id="PTHR44240">
    <property type="entry name" value="DNAJ DOMAIN (PROKARYOTIC HEAT SHOCK PROTEIN)-RELATED"/>
    <property type="match status" value="1"/>
</dbReference>
<evidence type="ECO:0000313" key="3">
    <source>
        <dbReference type="EMBL" id="MCD9642998.1"/>
    </source>
</evidence>
<dbReference type="InterPro" id="IPR001623">
    <property type="entry name" value="DnaJ_domain"/>
</dbReference>
<accession>A0ABS8V9Y8</accession>